<dbReference type="AlphaFoldDB" id="A0A9W7YEC6"/>
<dbReference type="Proteomes" id="UP001143981">
    <property type="component" value="Unassembled WGS sequence"/>
</dbReference>
<feature type="compositionally biased region" description="Pro residues" evidence="1">
    <location>
        <begin position="439"/>
        <end position="453"/>
    </location>
</feature>
<accession>A0A9W7YEC6</accession>
<evidence type="ECO:0000313" key="4">
    <source>
        <dbReference type="Proteomes" id="UP001143981"/>
    </source>
</evidence>
<reference evidence="3" key="1">
    <citation type="submission" date="2022-07" db="EMBL/GenBank/DDBJ databases">
        <title>Phylogenomic reconstructions and comparative analyses of Kickxellomycotina fungi.</title>
        <authorList>
            <person name="Reynolds N.K."/>
            <person name="Stajich J.E."/>
            <person name="Barry K."/>
            <person name="Grigoriev I.V."/>
            <person name="Crous P."/>
            <person name="Smith M.E."/>
        </authorList>
    </citation>
    <scope>NUCLEOTIDE SEQUENCE</scope>
    <source>
        <strain evidence="3">BCRC 34381</strain>
    </source>
</reference>
<feature type="transmembrane region" description="Helical" evidence="2">
    <location>
        <begin position="88"/>
        <end position="110"/>
    </location>
</feature>
<evidence type="ECO:0000256" key="2">
    <source>
        <dbReference type="SAM" id="Phobius"/>
    </source>
</evidence>
<feature type="compositionally biased region" description="Pro residues" evidence="1">
    <location>
        <begin position="180"/>
        <end position="199"/>
    </location>
</feature>
<proteinExistence type="predicted"/>
<sequence>MAEPQLQAGEEKTDLPPVVSRMSMSNESAAPAMTGAAAFRANIAQMFADRKLLKHLYYFIGLCLVSFLPLMFAGIALAFSSPSGGAKIAIYLTTLTIAFVSIGFSGWLTYQRLCRAIGNDDGSRARRVSEVNIVGAPTEAFTPSQQYYNGAANDDDDDDDSDSGAQPRSHAITMHIPDSTIPPVPPLPPIGQMPYPPPYHGSASQQSHPPQLSMPLPPVPAALPPLPPVGALTGVPPAPPLPPAGALPGVPPAPPLPLGGVPVPPPIHHYDGRLSASESKAYGLGKDIDADNDYYDDGIKLYSFETVKVQPDKSQGYAMHRRMSRSVPELGHEESEYGGAGHNNQRHMLVASELLSASDAGDSGYQQYSANVPSRPDMHPSVVPANRYEEARARGSSIYEQAPQPQNPNAPAASSIDDLLETMLETFTDGSRPNTTVSKPPPPSVPLPLPRPPITEATTADMTANVQRKGSGKRRVAATRQFGDNSDDGDFLDSDSDAMSSRGVSPAAKQRPDVNSEGTGKWKPASVNFDNIAAHIALALNQPNGPQGTRGGLHVANVSSSRDSVSIEVCTPDLTPRRAEQATTPPAQRAVVHTRTPPNGHVQKYDIESVTSASTFD</sequence>
<evidence type="ECO:0000256" key="1">
    <source>
        <dbReference type="SAM" id="MobiDB-lite"/>
    </source>
</evidence>
<name>A0A9W7YEC6_9FUNG</name>
<feature type="region of interest" description="Disordered" evidence="1">
    <location>
        <begin position="428"/>
        <end position="522"/>
    </location>
</feature>
<dbReference type="EMBL" id="JANBOI010000169">
    <property type="protein sequence ID" value="KAJ1733082.1"/>
    <property type="molecule type" value="Genomic_DNA"/>
</dbReference>
<evidence type="ECO:0000313" key="3">
    <source>
        <dbReference type="EMBL" id="KAJ1733082.1"/>
    </source>
</evidence>
<protein>
    <submittedName>
        <fullName evidence="3">Uncharacterized protein</fullName>
    </submittedName>
</protein>
<feature type="compositionally biased region" description="Polar residues" evidence="1">
    <location>
        <begin position="456"/>
        <end position="468"/>
    </location>
</feature>
<feature type="compositionally biased region" description="Acidic residues" evidence="1">
    <location>
        <begin position="485"/>
        <end position="496"/>
    </location>
</feature>
<feature type="compositionally biased region" description="Low complexity" evidence="1">
    <location>
        <begin position="204"/>
        <end position="214"/>
    </location>
</feature>
<feature type="compositionally biased region" description="Acidic residues" evidence="1">
    <location>
        <begin position="153"/>
        <end position="162"/>
    </location>
</feature>
<feature type="region of interest" description="Disordered" evidence="1">
    <location>
        <begin position="144"/>
        <end position="219"/>
    </location>
</feature>
<dbReference type="OrthoDB" id="5580953at2759"/>
<keyword evidence="2" id="KW-1133">Transmembrane helix</keyword>
<comment type="caution">
    <text evidence="3">The sequence shown here is derived from an EMBL/GenBank/DDBJ whole genome shotgun (WGS) entry which is preliminary data.</text>
</comment>
<keyword evidence="2" id="KW-0472">Membrane</keyword>
<organism evidence="3 4">
    <name type="scientific">Coemansia biformis</name>
    <dbReference type="NCBI Taxonomy" id="1286918"/>
    <lineage>
        <taxon>Eukaryota</taxon>
        <taxon>Fungi</taxon>
        <taxon>Fungi incertae sedis</taxon>
        <taxon>Zoopagomycota</taxon>
        <taxon>Kickxellomycotina</taxon>
        <taxon>Kickxellomycetes</taxon>
        <taxon>Kickxellales</taxon>
        <taxon>Kickxellaceae</taxon>
        <taxon>Coemansia</taxon>
    </lineage>
</organism>
<keyword evidence="2" id="KW-0812">Transmembrane</keyword>
<gene>
    <name evidence="3" type="ORF">LPJ61_001728</name>
</gene>
<feature type="region of interest" description="Disordered" evidence="1">
    <location>
        <begin position="576"/>
        <end position="617"/>
    </location>
</feature>
<feature type="transmembrane region" description="Helical" evidence="2">
    <location>
        <begin position="56"/>
        <end position="79"/>
    </location>
</feature>
<keyword evidence="4" id="KW-1185">Reference proteome</keyword>